<keyword evidence="2" id="KW-0809">Transit peptide</keyword>
<feature type="region of interest" description="Disordered" evidence="4">
    <location>
        <begin position="55"/>
        <end position="86"/>
    </location>
</feature>
<protein>
    <submittedName>
        <fullName evidence="5">Mitochondrial ATPase expression-domain-containing protein</fullName>
    </submittedName>
</protein>
<dbReference type="Pfam" id="PF13812">
    <property type="entry name" value="PPR_3"/>
    <property type="match status" value="1"/>
</dbReference>
<evidence type="ECO:0000313" key="5">
    <source>
        <dbReference type="EMBL" id="KAE8377309.1"/>
    </source>
</evidence>
<evidence type="ECO:0000256" key="2">
    <source>
        <dbReference type="ARBA" id="ARBA00022946"/>
    </source>
</evidence>
<feature type="compositionally biased region" description="Polar residues" evidence="4">
    <location>
        <begin position="77"/>
        <end position="86"/>
    </location>
</feature>
<dbReference type="InterPro" id="IPR011990">
    <property type="entry name" value="TPR-like_helical_dom_sf"/>
</dbReference>
<evidence type="ECO:0000256" key="4">
    <source>
        <dbReference type="SAM" id="MobiDB-lite"/>
    </source>
</evidence>
<dbReference type="OrthoDB" id="185373at2759"/>
<dbReference type="GO" id="GO:0005739">
    <property type="term" value="C:mitochondrion"/>
    <property type="evidence" value="ECO:0007669"/>
    <property type="project" value="UniProtKB-SubCell"/>
</dbReference>
<evidence type="ECO:0000256" key="3">
    <source>
        <dbReference type="ARBA" id="ARBA00023128"/>
    </source>
</evidence>
<keyword evidence="6" id="KW-1185">Reference proteome</keyword>
<dbReference type="Gene3D" id="1.25.40.10">
    <property type="entry name" value="Tetratricopeptide repeat domain"/>
    <property type="match status" value="1"/>
</dbReference>
<name>A0A5N7B6Z1_9EURO</name>
<dbReference type="Proteomes" id="UP000326198">
    <property type="component" value="Unassembled WGS sequence"/>
</dbReference>
<accession>A0A5N7B6Z1</accession>
<gene>
    <name evidence="5" type="ORF">BDV26DRAFT_263820</name>
</gene>
<dbReference type="AlphaFoldDB" id="A0A5N7B6Z1"/>
<feature type="compositionally biased region" description="Acidic residues" evidence="4">
    <location>
        <begin position="717"/>
        <end position="726"/>
    </location>
</feature>
<organism evidence="5 6">
    <name type="scientific">Aspergillus bertholletiae</name>
    <dbReference type="NCBI Taxonomy" id="1226010"/>
    <lineage>
        <taxon>Eukaryota</taxon>
        <taxon>Fungi</taxon>
        <taxon>Dikarya</taxon>
        <taxon>Ascomycota</taxon>
        <taxon>Pezizomycotina</taxon>
        <taxon>Eurotiomycetes</taxon>
        <taxon>Eurotiomycetidae</taxon>
        <taxon>Eurotiales</taxon>
        <taxon>Aspergillaceae</taxon>
        <taxon>Aspergillus</taxon>
        <taxon>Aspergillus subgen. Circumdati</taxon>
    </lineage>
</organism>
<sequence length="754" mass="85754">MRGLVLASERFSSHLVAPSCGRNRSTQFALYAGPTRLVVPAHDSTQWRSFNNKNTILKDSSGNAKDSPQNGRRRFSQSHVASSRLSTTSVLEGGGSHYYDHVPHTAADVVPSADEDIDALKATFYEIIQDGQPDQVMDALLDPRNEEFVGSMPQTVFVEVFHLLSPDYFVVPFREIHRPIHPSAAKLKRFESLDSIFNDFATNLATVVSIRRSAGQILGLAEYTHLLDCARSIGDALMADYIWHSMTEDGVVPDVTCYNYYMEAKVWDKAYTGRERYHTRMTPYAYRHRRFFHPNVGWQGYRTAERSVRKEVLQIFNRMTEQGYHGDETTFINVMLASSRVGHVQGMKNVLKVAWNVDIDALAALDQSELPPATGYDRSSPLYPSSRLLFAIAHAFGTNNDISGALRAIEFISNSYDIPVPETVWLELLERSFVLSRNRFGPDAKRDSLGKVPYEFVKGVFETMTSSNFNVRPTVDVYRILAKTAWDQARLSEFQQHMHAAYDLLRETRQKRRAARDIIEAYLAGASSSGPSRRRSQIDAALLQSRGFAEAVHAYDVLRLRTAQQTITMERFARLLVTHRRWTGRDNPVWERCLLPQMLEEWQDFLPQSFQYSIRGGQVSLLGVTQWGQSRLTLHNKVPVRRPTAENGLELNKAAMEVDDDFVWAQYLRSNPGLDLNVAPLKRLFSGVVERTRKPRPSPTEREYATEPQKLDHTADELSDQPEEDYAGTQWTAQRQKEREIPGVIPGNFDMIFS</sequence>
<dbReference type="EMBL" id="ML736225">
    <property type="protein sequence ID" value="KAE8377309.1"/>
    <property type="molecule type" value="Genomic_DNA"/>
</dbReference>
<feature type="compositionally biased region" description="Polar residues" evidence="4">
    <location>
        <begin position="55"/>
        <end position="70"/>
    </location>
</feature>
<reference evidence="5 6" key="1">
    <citation type="submission" date="2019-04" db="EMBL/GenBank/DDBJ databases">
        <title>Friends and foes A comparative genomics studyof 23 Aspergillus species from section Flavi.</title>
        <authorList>
            <consortium name="DOE Joint Genome Institute"/>
            <person name="Kjaerbolling I."/>
            <person name="Vesth T."/>
            <person name="Frisvad J.C."/>
            <person name="Nybo J.L."/>
            <person name="Theobald S."/>
            <person name="Kildgaard S."/>
            <person name="Isbrandt T."/>
            <person name="Kuo A."/>
            <person name="Sato A."/>
            <person name="Lyhne E.K."/>
            <person name="Kogle M.E."/>
            <person name="Wiebenga A."/>
            <person name="Kun R.S."/>
            <person name="Lubbers R.J."/>
            <person name="Makela M.R."/>
            <person name="Barry K."/>
            <person name="Chovatia M."/>
            <person name="Clum A."/>
            <person name="Daum C."/>
            <person name="Haridas S."/>
            <person name="He G."/>
            <person name="LaButti K."/>
            <person name="Lipzen A."/>
            <person name="Mondo S."/>
            <person name="Riley R."/>
            <person name="Salamov A."/>
            <person name="Simmons B.A."/>
            <person name="Magnuson J.K."/>
            <person name="Henrissat B."/>
            <person name="Mortensen U.H."/>
            <person name="Larsen T.O."/>
            <person name="Devries R.P."/>
            <person name="Grigoriev I.V."/>
            <person name="Machida M."/>
            <person name="Baker S.E."/>
            <person name="Andersen M.R."/>
        </authorList>
    </citation>
    <scope>NUCLEOTIDE SEQUENCE [LARGE SCALE GENOMIC DNA]</scope>
    <source>
        <strain evidence="5 6">IBT 29228</strain>
    </source>
</reference>
<dbReference type="InterPro" id="IPR024319">
    <property type="entry name" value="ATPase_expression_mit"/>
</dbReference>
<dbReference type="Pfam" id="PF12921">
    <property type="entry name" value="ATP13"/>
    <property type="match status" value="1"/>
</dbReference>
<dbReference type="InterPro" id="IPR002885">
    <property type="entry name" value="PPR_rpt"/>
</dbReference>
<comment type="subcellular location">
    <subcellularLocation>
        <location evidence="1">Mitochondrion</location>
    </subcellularLocation>
</comment>
<evidence type="ECO:0000256" key="1">
    <source>
        <dbReference type="ARBA" id="ARBA00004173"/>
    </source>
</evidence>
<keyword evidence="3" id="KW-0496">Mitochondrion</keyword>
<proteinExistence type="predicted"/>
<feature type="region of interest" description="Disordered" evidence="4">
    <location>
        <begin position="690"/>
        <end position="741"/>
    </location>
</feature>
<feature type="compositionally biased region" description="Basic and acidic residues" evidence="4">
    <location>
        <begin position="699"/>
        <end position="716"/>
    </location>
</feature>
<evidence type="ECO:0000313" key="6">
    <source>
        <dbReference type="Proteomes" id="UP000326198"/>
    </source>
</evidence>